<dbReference type="EMBL" id="CM001403">
    <property type="protein sequence ID" value="EHQ26190.1"/>
    <property type="molecule type" value="Genomic_DNA"/>
</dbReference>
<keyword evidence="6" id="KW-0032">Aminotransferase</keyword>
<dbReference type="PANTHER" id="PTHR43586">
    <property type="entry name" value="CYSTEINE DESULFURASE"/>
    <property type="match status" value="1"/>
</dbReference>
<accession>H1YEC7</accession>
<keyword evidence="2" id="KW-0663">Pyridoxal phosphate</keyword>
<dbReference type="eggNOG" id="COG0520">
    <property type="taxonomic scope" value="Bacteria"/>
</dbReference>
<protein>
    <submittedName>
        <fullName evidence="6">Aminotransferase class V</fullName>
    </submittedName>
</protein>
<sequence>MNNISNEELNKYRNDTSGCSGVVHFNNAGASLPPDVVIDTVVAYLKEEATYGGYETEYKNIARIEDTYRLIAELIGAGKDEVAIFENASAAWGTAFKGLTFEPGDEIITCEMEYVTNLIGLSDVRKKGVKVVVINNDEFGNFPLAELVDAINPRTKLILVTHIPSSGGGILPINEIGKIAARYGVLYMVDACQTAGQYPIDVKAIQCDILSATGRKYLRAPRGTGFLFVKKSVQDRLSPILMDFLAASNVSLDGYTLRSDARRFELYEKSRALTLGLGKAVEYALNIGVDRIWQRVQYLADLTRSEFSSIPGVTVHDIGSEKCGIVTFSVAGIDSMLVRNKLVEHGINVSFGGAQATPIYMEKHQLQGIVRASLHYYNTENEIYSMCSLLKQIAKSDSTASVLTE</sequence>
<dbReference type="PROSITE" id="PS00595">
    <property type="entry name" value="AA_TRANSFER_CLASS_5"/>
    <property type="match status" value="1"/>
</dbReference>
<dbReference type="OrthoDB" id="513408at2"/>
<evidence type="ECO:0000256" key="4">
    <source>
        <dbReference type="RuleBase" id="RU004504"/>
    </source>
</evidence>
<dbReference type="PANTHER" id="PTHR43586:SF24">
    <property type="entry name" value="BLR4730 PROTEIN"/>
    <property type="match status" value="1"/>
</dbReference>
<evidence type="ECO:0000313" key="7">
    <source>
        <dbReference type="Proteomes" id="UP000002774"/>
    </source>
</evidence>
<dbReference type="Gene3D" id="3.40.640.10">
    <property type="entry name" value="Type I PLP-dependent aspartate aminotransferase-like (Major domain)"/>
    <property type="match status" value="1"/>
</dbReference>
<keyword evidence="6" id="KW-0808">Transferase</keyword>
<reference evidence="6" key="1">
    <citation type="submission" date="2011-09" db="EMBL/GenBank/DDBJ databases">
        <title>The permanent draft genome of Mucilaginibacter paludis DSM 18603.</title>
        <authorList>
            <consortium name="US DOE Joint Genome Institute (JGI-PGF)"/>
            <person name="Lucas S."/>
            <person name="Han J."/>
            <person name="Lapidus A."/>
            <person name="Bruce D."/>
            <person name="Goodwin L."/>
            <person name="Pitluck S."/>
            <person name="Peters L."/>
            <person name="Kyrpides N."/>
            <person name="Mavromatis K."/>
            <person name="Ivanova N."/>
            <person name="Mikhailova N."/>
            <person name="Held B."/>
            <person name="Detter J.C."/>
            <person name="Tapia R."/>
            <person name="Han C."/>
            <person name="Land M."/>
            <person name="Hauser L."/>
            <person name="Markowitz V."/>
            <person name="Cheng J.-F."/>
            <person name="Hugenholtz P."/>
            <person name="Woyke T."/>
            <person name="Wu D."/>
            <person name="Tindall B."/>
            <person name="Brambilla E."/>
            <person name="Klenk H.-P."/>
            <person name="Eisen J.A."/>
        </authorList>
    </citation>
    <scope>NUCLEOTIDE SEQUENCE [LARGE SCALE GENOMIC DNA]</scope>
    <source>
        <strain evidence="6">DSM 18603</strain>
    </source>
</reference>
<dbReference type="Proteomes" id="UP000002774">
    <property type="component" value="Chromosome"/>
</dbReference>
<dbReference type="Gene3D" id="3.90.1150.10">
    <property type="entry name" value="Aspartate Aminotransferase, domain 1"/>
    <property type="match status" value="1"/>
</dbReference>
<evidence type="ECO:0000259" key="5">
    <source>
        <dbReference type="Pfam" id="PF00266"/>
    </source>
</evidence>
<comment type="cofactor">
    <cofactor evidence="1 4">
        <name>pyridoxal 5'-phosphate</name>
        <dbReference type="ChEBI" id="CHEBI:597326"/>
    </cofactor>
</comment>
<dbReference type="InterPro" id="IPR015424">
    <property type="entry name" value="PyrdxlP-dep_Trfase"/>
</dbReference>
<dbReference type="GO" id="GO:0008483">
    <property type="term" value="F:transaminase activity"/>
    <property type="evidence" value="ECO:0007669"/>
    <property type="project" value="UniProtKB-KW"/>
</dbReference>
<dbReference type="HOGENOM" id="CLU_003433_2_1_10"/>
<dbReference type="SUPFAM" id="SSF53383">
    <property type="entry name" value="PLP-dependent transferases"/>
    <property type="match status" value="1"/>
</dbReference>
<gene>
    <name evidence="6" type="ORF">Mucpa_2050</name>
</gene>
<comment type="similarity">
    <text evidence="3">Belongs to the class-V pyridoxal-phosphate-dependent aminotransferase family.</text>
</comment>
<evidence type="ECO:0000256" key="1">
    <source>
        <dbReference type="ARBA" id="ARBA00001933"/>
    </source>
</evidence>
<evidence type="ECO:0000256" key="2">
    <source>
        <dbReference type="ARBA" id="ARBA00022898"/>
    </source>
</evidence>
<name>H1YEC7_9SPHI</name>
<dbReference type="RefSeq" id="WP_008506202.1">
    <property type="nucleotide sequence ID" value="NZ_CM001403.1"/>
</dbReference>
<dbReference type="InterPro" id="IPR020578">
    <property type="entry name" value="Aminotrans_V_PyrdxlP_BS"/>
</dbReference>
<keyword evidence="7" id="KW-1185">Reference proteome</keyword>
<feature type="domain" description="Aminotransferase class V" evidence="5">
    <location>
        <begin position="25"/>
        <end position="383"/>
    </location>
</feature>
<dbReference type="InterPro" id="IPR015421">
    <property type="entry name" value="PyrdxlP-dep_Trfase_major"/>
</dbReference>
<dbReference type="InterPro" id="IPR000192">
    <property type="entry name" value="Aminotrans_V_dom"/>
</dbReference>
<dbReference type="Pfam" id="PF00266">
    <property type="entry name" value="Aminotran_5"/>
    <property type="match status" value="1"/>
</dbReference>
<proteinExistence type="inferred from homology"/>
<dbReference type="AlphaFoldDB" id="H1YEC7"/>
<organism evidence="6 7">
    <name type="scientific">Mucilaginibacter paludis DSM 18603</name>
    <dbReference type="NCBI Taxonomy" id="714943"/>
    <lineage>
        <taxon>Bacteria</taxon>
        <taxon>Pseudomonadati</taxon>
        <taxon>Bacteroidota</taxon>
        <taxon>Sphingobacteriia</taxon>
        <taxon>Sphingobacteriales</taxon>
        <taxon>Sphingobacteriaceae</taxon>
        <taxon>Mucilaginibacter</taxon>
    </lineage>
</organism>
<dbReference type="InterPro" id="IPR015422">
    <property type="entry name" value="PyrdxlP-dep_Trfase_small"/>
</dbReference>
<evidence type="ECO:0000313" key="6">
    <source>
        <dbReference type="EMBL" id="EHQ26190.1"/>
    </source>
</evidence>
<dbReference type="STRING" id="714943.Mucpa_2050"/>
<evidence type="ECO:0000256" key="3">
    <source>
        <dbReference type="RuleBase" id="RU004075"/>
    </source>
</evidence>